<keyword evidence="1" id="KW-0472">Membrane</keyword>
<name>A0ABV6YQE9_UNCEI</name>
<feature type="transmembrane region" description="Helical" evidence="1">
    <location>
        <begin position="127"/>
        <end position="143"/>
    </location>
</feature>
<evidence type="ECO:0000313" key="3">
    <source>
        <dbReference type="Proteomes" id="UP001594288"/>
    </source>
</evidence>
<evidence type="ECO:0000256" key="1">
    <source>
        <dbReference type="SAM" id="Phobius"/>
    </source>
</evidence>
<feature type="transmembrane region" description="Helical" evidence="1">
    <location>
        <begin position="96"/>
        <end position="115"/>
    </location>
</feature>
<protein>
    <recommendedName>
        <fullName evidence="4">Glycosyltransferase RgtA/B/C/D-like domain-containing protein</fullName>
    </recommendedName>
</protein>
<reference evidence="2 3" key="1">
    <citation type="submission" date="2024-09" db="EMBL/GenBank/DDBJ databases">
        <authorList>
            <person name="D'Angelo T."/>
        </authorList>
    </citation>
    <scope>NUCLEOTIDE SEQUENCE [LARGE SCALE GENOMIC DNA]</scope>
    <source>
        <strain evidence="2">SAG AM-311-F02</strain>
    </source>
</reference>
<keyword evidence="1" id="KW-0812">Transmembrane</keyword>
<keyword evidence="3" id="KW-1185">Reference proteome</keyword>
<comment type="caution">
    <text evidence="2">The sequence shown here is derived from an EMBL/GenBank/DDBJ whole genome shotgun (WGS) entry which is preliminary data.</text>
</comment>
<dbReference type="Proteomes" id="UP001594288">
    <property type="component" value="Unassembled WGS sequence"/>
</dbReference>
<evidence type="ECO:0000313" key="2">
    <source>
        <dbReference type="EMBL" id="MFC1800137.1"/>
    </source>
</evidence>
<feature type="transmembrane region" description="Helical" evidence="1">
    <location>
        <begin position="264"/>
        <end position="287"/>
    </location>
</feature>
<proteinExistence type="predicted"/>
<organism evidence="2 3">
    <name type="scientific">Eiseniibacteriota bacterium</name>
    <dbReference type="NCBI Taxonomy" id="2212470"/>
    <lineage>
        <taxon>Bacteria</taxon>
        <taxon>Candidatus Eiseniibacteriota</taxon>
    </lineage>
</organism>
<dbReference type="EMBL" id="JBHPEI010000073">
    <property type="protein sequence ID" value="MFC1800137.1"/>
    <property type="molecule type" value="Genomic_DNA"/>
</dbReference>
<feature type="transmembrane region" description="Helical" evidence="1">
    <location>
        <begin position="367"/>
        <end position="387"/>
    </location>
</feature>
<feature type="transmembrane region" description="Helical" evidence="1">
    <location>
        <begin position="181"/>
        <end position="205"/>
    </location>
</feature>
<accession>A0ABV6YQE9</accession>
<sequence length="535" mass="60388">MMEHRRQHNTVFLVIAAVFCLYAALFIYRTSFVIEGERYFSLFDDAMISMRYARNLASGHGLVWNPGGDRMEGYTNLLWTLYMAAMHLVPVAQSKASLLVQISSALLLLANLIFVRKLSRAIARDSGFIETGALLLTAFYLPLNGWSLQGMEVGLLALLLTAAAWKAVSALKEDGFSPWPYVLLAVGMLVRLDASVPFLAVLLLMVLKDPARRKRHLVYGISIFAVALIAQTLFRVLYYGEFLPNSYYLKITGFPFIFRITRGLYVTFVSVWRMNWVLFLVGFVLLLKPRRLEHSILLALFVAQLAYSIYVGGDAWESWGGANRYVSIVMPCFFVAYMCGLDRIGVWIRARIPESRPDLSPARIGRIARLAKVEILVLSFISFNAIYGPAALTELILLKPTLHVDKNETMVERALAVRRMTRDDASIAVVWDGAIPYFADRHTVSILGKNDRLIARGKMRVPSGPEKLVAFYPGHLKWDYAHSIGRLKPDVVVQLWHAREEASSFLAVNYVPAEVGAFTFYLRRGSPRVLWDKTD</sequence>
<gene>
    <name evidence="2" type="ORF">ACFL2Z_04415</name>
</gene>
<feature type="transmembrane region" description="Helical" evidence="1">
    <location>
        <begin position="325"/>
        <end position="346"/>
    </location>
</feature>
<evidence type="ECO:0008006" key="4">
    <source>
        <dbReference type="Google" id="ProtNLM"/>
    </source>
</evidence>
<feature type="transmembrane region" description="Helical" evidence="1">
    <location>
        <begin position="294"/>
        <end position="313"/>
    </location>
</feature>
<feature type="transmembrane region" description="Helical" evidence="1">
    <location>
        <begin position="217"/>
        <end position="238"/>
    </location>
</feature>
<feature type="transmembrane region" description="Helical" evidence="1">
    <location>
        <begin position="12"/>
        <end position="34"/>
    </location>
</feature>
<keyword evidence="1" id="KW-1133">Transmembrane helix</keyword>